<name>A0AAI9TSM4_PENTH</name>
<dbReference type="EMBL" id="LACB01000008">
    <property type="protein sequence ID" value="KAJ9492668.1"/>
    <property type="molecule type" value="Genomic_DNA"/>
</dbReference>
<reference evidence="1" key="1">
    <citation type="submission" date="2015-06" db="EMBL/GenBank/DDBJ databases">
        <authorList>
            <person name="Nguyen H."/>
        </authorList>
    </citation>
    <scope>NUCLEOTIDE SEQUENCE</scope>
    <source>
        <strain evidence="1">DAOM 180753</strain>
    </source>
</reference>
<proteinExistence type="predicted"/>
<gene>
    <name evidence="1" type="ORF">VN97_g584</name>
</gene>
<accession>A0AAI9TSM4</accession>
<dbReference type="AlphaFoldDB" id="A0AAI9TSM4"/>
<sequence>MYHILNNFKTSRPSMDIYRSHRFYSPPNRVCYGNSGIHIFCRQIFRHNSSIDITNISFQPWPGYTMKTAIITGITVDLYFICCPCHSILRILFDKLSNDSTRVSRGPCERLG</sequence>
<evidence type="ECO:0000313" key="2">
    <source>
        <dbReference type="Proteomes" id="UP001227192"/>
    </source>
</evidence>
<keyword evidence="2" id="KW-1185">Reference proteome</keyword>
<organism evidence="1 2">
    <name type="scientific">Penicillium thymicola</name>
    <dbReference type="NCBI Taxonomy" id="293382"/>
    <lineage>
        <taxon>Eukaryota</taxon>
        <taxon>Fungi</taxon>
        <taxon>Dikarya</taxon>
        <taxon>Ascomycota</taxon>
        <taxon>Pezizomycotina</taxon>
        <taxon>Eurotiomycetes</taxon>
        <taxon>Eurotiomycetidae</taxon>
        <taxon>Eurotiales</taxon>
        <taxon>Aspergillaceae</taxon>
        <taxon>Penicillium</taxon>
    </lineage>
</organism>
<comment type="caution">
    <text evidence="1">The sequence shown here is derived from an EMBL/GenBank/DDBJ whole genome shotgun (WGS) entry which is preliminary data.</text>
</comment>
<protein>
    <submittedName>
        <fullName evidence="1">Uncharacterized protein</fullName>
    </submittedName>
</protein>
<dbReference type="Proteomes" id="UP001227192">
    <property type="component" value="Unassembled WGS sequence"/>
</dbReference>
<reference evidence="1" key="2">
    <citation type="journal article" date="2016" name="Fungal Biol.">
        <title>Ochratoxin A production by Penicillium thymicola.</title>
        <authorList>
            <person name="Nguyen H.D.T."/>
            <person name="McMullin D.R."/>
            <person name="Ponomareva E."/>
            <person name="Riley R."/>
            <person name="Pomraning K.R."/>
            <person name="Baker S.E."/>
            <person name="Seifert K.A."/>
        </authorList>
    </citation>
    <scope>NUCLEOTIDE SEQUENCE</scope>
    <source>
        <strain evidence="1">DAOM 180753</strain>
    </source>
</reference>
<evidence type="ECO:0000313" key="1">
    <source>
        <dbReference type="EMBL" id="KAJ9492668.1"/>
    </source>
</evidence>